<name>A0A1C5K4H0_9ACTN</name>
<accession>A0A1C5K4H0</accession>
<gene>
    <name evidence="1" type="ORF">GA0070613_6277</name>
</gene>
<evidence type="ECO:0000313" key="1">
    <source>
        <dbReference type="EMBL" id="SCG77481.1"/>
    </source>
</evidence>
<organism evidence="1 2">
    <name type="scientific">Micromonospora inositola</name>
    <dbReference type="NCBI Taxonomy" id="47865"/>
    <lineage>
        <taxon>Bacteria</taxon>
        <taxon>Bacillati</taxon>
        <taxon>Actinomycetota</taxon>
        <taxon>Actinomycetes</taxon>
        <taxon>Micromonosporales</taxon>
        <taxon>Micromonosporaceae</taxon>
        <taxon>Micromonospora</taxon>
    </lineage>
</organism>
<proteinExistence type="predicted"/>
<protein>
    <submittedName>
        <fullName evidence="1">Uncharacterized protein</fullName>
    </submittedName>
</protein>
<sequence length="46" mass="5282">MDRIPHIPRVGWVLVANEHDAAVVGVRNSLTPRQPTLPDDLERRQR</sequence>
<dbReference type="AlphaFoldDB" id="A0A1C5K4H0"/>
<dbReference type="EMBL" id="LT607754">
    <property type="protein sequence ID" value="SCG77481.1"/>
    <property type="molecule type" value="Genomic_DNA"/>
</dbReference>
<reference evidence="2" key="1">
    <citation type="submission" date="2016-06" db="EMBL/GenBank/DDBJ databases">
        <authorList>
            <person name="Varghese N."/>
            <person name="Submissions Spin"/>
        </authorList>
    </citation>
    <scope>NUCLEOTIDE SEQUENCE [LARGE SCALE GENOMIC DNA]</scope>
    <source>
        <strain evidence="2">DSM 43819</strain>
    </source>
</reference>
<keyword evidence="2" id="KW-1185">Reference proteome</keyword>
<dbReference type="Proteomes" id="UP000198221">
    <property type="component" value="Chromosome I"/>
</dbReference>
<evidence type="ECO:0000313" key="2">
    <source>
        <dbReference type="Proteomes" id="UP000198221"/>
    </source>
</evidence>